<feature type="region of interest" description="Disordered" evidence="2">
    <location>
        <begin position="47"/>
        <end position="74"/>
    </location>
</feature>
<gene>
    <name evidence="3" type="ORF">A0J61_01661</name>
</gene>
<accession>A0A1C7NN65</accession>
<reference evidence="3 4" key="1">
    <citation type="submission" date="2016-03" db="EMBL/GenBank/DDBJ databases">
        <title>Choanephora cucurbitarum.</title>
        <authorList>
            <person name="Min B."/>
            <person name="Park H."/>
            <person name="Park J.-H."/>
            <person name="Shin H.-D."/>
            <person name="Choi I.-G."/>
        </authorList>
    </citation>
    <scope>NUCLEOTIDE SEQUENCE [LARGE SCALE GENOMIC DNA]</scope>
    <source>
        <strain evidence="3 4">KUS-F28377</strain>
    </source>
</reference>
<protein>
    <submittedName>
        <fullName evidence="3">Uncharacterized protein</fullName>
    </submittedName>
</protein>
<dbReference type="AlphaFoldDB" id="A0A1C7NN65"/>
<evidence type="ECO:0000256" key="2">
    <source>
        <dbReference type="SAM" id="MobiDB-lite"/>
    </source>
</evidence>
<comment type="caution">
    <text evidence="3">The sequence shown here is derived from an EMBL/GenBank/DDBJ whole genome shotgun (WGS) entry which is preliminary data.</text>
</comment>
<evidence type="ECO:0000256" key="1">
    <source>
        <dbReference type="SAM" id="Coils"/>
    </source>
</evidence>
<organism evidence="3 4">
    <name type="scientific">Choanephora cucurbitarum</name>
    <dbReference type="NCBI Taxonomy" id="101091"/>
    <lineage>
        <taxon>Eukaryota</taxon>
        <taxon>Fungi</taxon>
        <taxon>Fungi incertae sedis</taxon>
        <taxon>Mucoromycota</taxon>
        <taxon>Mucoromycotina</taxon>
        <taxon>Mucoromycetes</taxon>
        <taxon>Mucorales</taxon>
        <taxon>Mucorineae</taxon>
        <taxon>Choanephoraceae</taxon>
        <taxon>Choanephoroideae</taxon>
        <taxon>Choanephora</taxon>
    </lineage>
</organism>
<feature type="region of interest" description="Disordered" evidence="2">
    <location>
        <begin position="199"/>
        <end position="232"/>
    </location>
</feature>
<dbReference type="OrthoDB" id="2276345at2759"/>
<feature type="coiled-coil region" evidence="1">
    <location>
        <begin position="133"/>
        <end position="160"/>
    </location>
</feature>
<dbReference type="Proteomes" id="UP000093000">
    <property type="component" value="Unassembled WGS sequence"/>
</dbReference>
<sequence length="232" mass="26955">MLHPVAICVIAVSGLFVLWGGYEAYQTIREWQHDRQEQKDYEEYIRRHNEKNRDGVPNTLFENSDDDDDNHNDTTSQVESFALLKGHANDHELRQRKKAQDVYDEQINESFGSLGNNHFNDISEMERSISLRKSKLERENELLLKEEKELQEHKQFLNSKGNNVTGVVMDEEITANPFADALSLDQKEVPKEQQQPLIVHQLSDEDDWSEISGTRRNSTDSFESVQHSNINK</sequence>
<keyword evidence="1" id="KW-0175">Coiled coil</keyword>
<name>A0A1C7NN65_9FUNG</name>
<dbReference type="EMBL" id="LUGH01000055">
    <property type="protein sequence ID" value="OBZ90309.1"/>
    <property type="molecule type" value="Genomic_DNA"/>
</dbReference>
<evidence type="ECO:0000313" key="4">
    <source>
        <dbReference type="Proteomes" id="UP000093000"/>
    </source>
</evidence>
<keyword evidence="4" id="KW-1185">Reference proteome</keyword>
<proteinExistence type="predicted"/>
<feature type="compositionally biased region" description="Polar residues" evidence="2">
    <location>
        <begin position="211"/>
        <end position="232"/>
    </location>
</feature>
<evidence type="ECO:0000313" key="3">
    <source>
        <dbReference type="EMBL" id="OBZ90309.1"/>
    </source>
</evidence>
<dbReference type="InParanoid" id="A0A1C7NN65"/>